<evidence type="ECO:0000256" key="3">
    <source>
        <dbReference type="ARBA" id="ARBA00022692"/>
    </source>
</evidence>
<feature type="domain" description="Phosphatidic acid phosphatase type 2/haloperoxidase" evidence="7">
    <location>
        <begin position="105"/>
        <end position="269"/>
    </location>
</feature>
<feature type="transmembrane region" description="Helical" evidence="6">
    <location>
        <begin position="251"/>
        <end position="270"/>
    </location>
</feature>
<dbReference type="InterPro" id="IPR000326">
    <property type="entry name" value="PAP2/HPO"/>
</dbReference>
<dbReference type="Pfam" id="PF01569">
    <property type="entry name" value="PAP2"/>
    <property type="match status" value="1"/>
</dbReference>
<evidence type="ECO:0000256" key="6">
    <source>
        <dbReference type="SAM" id="Phobius"/>
    </source>
</evidence>
<evidence type="ECO:0000259" key="7">
    <source>
        <dbReference type="SMART" id="SM00014"/>
    </source>
</evidence>
<dbReference type="CDD" id="cd03390">
    <property type="entry name" value="PAP2_containing_1_like"/>
    <property type="match status" value="1"/>
</dbReference>
<feature type="transmembrane region" description="Helical" evidence="6">
    <location>
        <begin position="16"/>
        <end position="34"/>
    </location>
</feature>
<keyword evidence="4 6" id="KW-1133">Transmembrane helix</keyword>
<dbReference type="Proteomes" id="UP000663131">
    <property type="component" value="Chromosome 4"/>
</dbReference>
<accession>A0A871R7M4</accession>
<keyword evidence="3 6" id="KW-0812">Transmembrane</keyword>
<dbReference type="KEGG" id="bbrx:BRETT_001667"/>
<evidence type="ECO:0000256" key="2">
    <source>
        <dbReference type="ARBA" id="ARBA00008816"/>
    </source>
</evidence>
<dbReference type="GO" id="GO:0046839">
    <property type="term" value="P:phospholipid dephosphorylation"/>
    <property type="evidence" value="ECO:0007669"/>
    <property type="project" value="TreeGrafter"/>
</dbReference>
<dbReference type="RefSeq" id="XP_041135094.1">
    <property type="nucleotide sequence ID" value="XM_041280211.1"/>
</dbReference>
<gene>
    <name evidence="8" type="ORF">BRETT_001667</name>
</gene>
<comment type="subcellular location">
    <subcellularLocation>
        <location evidence="1">Membrane</location>
        <topology evidence="1">Multi-pass membrane protein</topology>
    </subcellularLocation>
</comment>
<comment type="similarity">
    <text evidence="2">Belongs to the PA-phosphatase related phosphoesterase family.</text>
</comment>
<dbReference type="OrthoDB" id="10030083at2759"/>
<dbReference type="PANTHER" id="PTHR10165">
    <property type="entry name" value="LIPID PHOSPHATE PHOSPHATASE"/>
    <property type="match status" value="1"/>
</dbReference>
<organism evidence="8 9">
    <name type="scientific">Dekkera bruxellensis</name>
    <name type="common">Brettanomyces custersii</name>
    <dbReference type="NCBI Taxonomy" id="5007"/>
    <lineage>
        <taxon>Eukaryota</taxon>
        <taxon>Fungi</taxon>
        <taxon>Dikarya</taxon>
        <taxon>Ascomycota</taxon>
        <taxon>Saccharomycotina</taxon>
        <taxon>Pichiomycetes</taxon>
        <taxon>Pichiales</taxon>
        <taxon>Pichiaceae</taxon>
        <taxon>Brettanomyces</taxon>
    </lineage>
</organism>
<keyword evidence="5 6" id="KW-0472">Membrane</keyword>
<sequence>MLSFSPLENCGEYLKAYIPTWIVTGAIFAISFIMELTCEPFKRHFVLSDPSISYPFSYHERFNDTNLWLSAVIVPYVVMIWISLLKHLFGGEQNTPKYAHVIHITTLAFFLAMGINGFVTEFLKLRIGKLRPDFLERCGPTIDSSAALIGKVYNETICSKPLGEILFKDGFKSCPSGHSSFAWCGFNFLNLWISGQLHLHSPLDQDIDPIANPSQNSKYHRFHLLQLVNLVPIGCALQISLSRSQDYRHDFIDISLGSFIGFAVSTFIYCQFFRSIFGYHSSETKFSDYQVMNSYNDIPL</sequence>
<dbReference type="AlphaFoldDB" id="A0A871R7M4"/>
<evidence type="ECO:0000313" key="8">
    <source>
        <dbReference type="EMBL" id="QOU18601.1"/>
    </source>
</evidence>
<dbReference type="GO" id="GO:0016020">
    <property type="term" value="C:membrane"/>
    <property type="evidence" value="ECO:0007669"/>
    <property type="project" value="UniProtKB-SubCell"/>
</dbReference>
<dbReference type="InterPro" id="IPR036938">
    <property type="entry name" value="PAP2/HPO_sf"/>
</dbReference>
<dbReference type="SMART" id="SM00014">
    <property type="entry name" value="acidPPc"/>
    <property type="match status" value="1"/>
</dbReference>
<dbReference type="InterPro" id="IPR043216">
    <property type="entry name" value="PAP-like"/>
</dbReference>
<dbReference type="GeneID" id="64573591"/>
<proteinExistence type="inferred from homology"/>
<evidence type="ECO:0000256" key="1">
    <source>
        <dbReference type="ARBA" id="ARBA00004141"/>
    </source>
</evidence>
<reference evidence="8" key="2">
    <citation type="journal article" name="BMC Genomics">
        <title>New genome assemblies reveal patterns of domestication and adaptation across Brettanomyces (Dekkera) species.</title>
        <authorList>
            <person name="Roach M.J."/>
            <person name="Borneman A.R."/>
        </authorList>
    </citation>
    <scope>NUCLEOTIDE SEQUENCE</scope>
    <source>
        <strain evidence="8">UCD 2041</strain>
    </source>
</reference>
<dbReference type="EMBL" id="CP063132">
    <property type="protein sequence ID" value="QOU18601.1"/>
    <property type="molecule type" value="Genomic_DNA"/>
</dbReference>
<reference evidence="8" key="1">
    <citation type="submission" date="2020-10" db="EMBL/GenBank/DDBJ databases">
        <authorList>
            <person name="Palmer J.M."/>
        </authorList>
    </citation>
    <scope>NUCLEOTIDE SEQUENCE</scope>
    <source>
        <strain evidence="8">UCD 2041</strain>
    </source>
</reference>
<evidence type="ECO:0000256" key="4">
    <source>
        <dbReference type="ARBA" id="ARBA00022989"/>
    </source>
</evidence>
<protein>
    <recommendedName>
        <fullName evidence="7">Phosphatidic acid phosphatase type 2/haloperoxidase domain-containing protein</fullName>
    </recommendedName>
</protein>
<feature type="transmembrane region" description="Helical" evidence="6">
    <location>
        <begin position="101"/>
        <end position="123"/>
    </location>
</feature>
<dbReference type="PANTHER" id="PTHR10165:SF35">
    <property type="entry name" value="RE23632P"/>
    <property type="match status" value="1"/>
</dbReference>
<feature type="transmembrane region" description="Helical" evidence="6">
    <location>
        <begin position="222"/>
        <end position="239"/>
    </location>
</feature>
<name>A0A871R7M4_DEKBR</name>
<feature type="transmembrane region" description="Helical" evidence="6">
    <location>
        <begin position="67"/>
        <end position="89"/>
    </location>
</feature>
<dbReference type="SUPFAM" id="SSF48317">
    <property type="entry name" value="Acid phosphatase/Vanadium-dependent haloperoxidase"/>
    <property type="match status" value="1"/>
</dbReference>
<dbReference type="Gene3D" id="1.20.144.10">
    <property type="entry name" value="Phosphatidic acid phosphatase type 2/haloperoxidase"/>
    <property type="match status" value="1"/>
</dbReference>
<evidence type="ECO:0000256" key="5">
    <source>
        <dbReference type="ARBA" id="ARBA00023136"/>
    </source>
</evidence>
<dbReference type="GO" id="GO:0008195">
    <property type="term" value="F:phosphatidate phosphatase activity"/>
    <property type="evidence" value="ECO:0007669"/>
    <property type="project" value="TreeGrafter"/>
</dbReference>
<evidence type="ECO:0000313" key="9">
    <source>
        <dbReference type="Proteomes" id="UP000663131"/>
    </source>
</evidence>
<dbReference type="GO" id="GO:0006644">
    <property type="term" value="P:phospholipid metabolic process"/>
    <property type="evidence" value="ECO:0007669"/>
    <property type="project" value="InterPro"/>
</dbReference>